<keyword evidence="1" id="KW-0732">Signal</keyword>
<organism evidence="3 4">
    <name type="scientific">Bacillus methanolicus PB1</name>
    <dbReference type="NCBI Taxonomy" id="997296"/>
    <lineage>
        <taxon>Bacteria</taxon>
        <taxon>Bacillati</taxon>
        <taxon>Bacillota</taxon>
        <taxon>Bacilli</taxon>
        <taxon>Bacillales</taxon>
        <taxon>Bacillaceae</taxon>
        <taxon>Bacillus</taxon>
    </lineage>
</organism>
<dbReference type="eggNOG" id="COG2133">
    <property type="taxonomic scope" value="Bacteria"/>
</dbReference>
<proteinExistence type="predicted"/>
<dbReference type="Pfam" id="PF07995">
    <property type="entry name" value="GSDH"/>
    <property type="match status" value="1"/>
</dbReference>
<dbReference type="OrthoDB" id="9770043at2"/>
<feature type="domain" description="Glucose/Sorbosone dehydrogenase" evidence="2">
    <location>
        <begin position="51"/>
        <end position="343"/>
    </location>
</feature>
<gene>
    <name evidence="3" type="ORF">PB1_07717</name>
</gene>
<dbReference type="RefSeq" id="WP_003351663.1">
    <property type="nucleotide sequence ID" value="NZ_AFEU01000002.1"/>
</dbReference>
<sequence>MKKILLSLSLFLLLFGCSNEPEKEQGQTPTDSGEKETISPVAQPEKIADLLDIPWSINKTGNIFYISERTGSIVKIENGRKERQNVLLKKRLAGAEEAGLLGFVLAPDFSETNKAFAYYTYEDPTGQFNRIVELVLQDGKWNEQRVLLDKIPSGQFHHGGRLAIGPGGKLYATTGDGAANPETAQDPKSLGGKILRLNLDGSVPDDNPISGSYTYSYGHRNPQGLAWSPDGTLYESEHGPSGHDEINLIKAGGNYGWPVIMGEEKQEGMIPPLFQSGEDTWAPSGMVYYNGKLYVVTLRGNAVREFDLEKGTTREVVNGLGRIRDVFIEGNDLYFISNNTDGRGTPDENDDKLYKISLSDLQ</sequence>
<evidence type="ECO:0000259" key="2">
    <source>
        <dbReference type="Pfam" id="PF07995"/>
    </source>
</evidence>
<dbReference type="AlphaFoldDB" id="I3E160"/>
<dbReference type="InterPro" id="IPR011041">
    <property type="entry name" value="Quinoprot_gluc/sorb_DH_b-prop"/>
</dbReference>
<dbReference type="SUPFAM" id="SSF50952">
    <property type="entry name" value="Soluble quinoprotein glucose dehydrogenase"/>
    <property type="match status" value="1"/>
</dbReference>
<dbReference type="InterPro" id="IPR012938">
    <property type="entry name" value="Glc/Sorbosone_DH"/>
</dbReference>
<evidence type="ECO:0000256" key="1">
    <source>
        <dbReference type="SAM" id="SignalP"/>
    </source>
</evidence>
<name>I3E160_BACMT</name>
<feature type="signal peptide" evidence="1">
    <location>
        <begin position="1"/>
        <end position="20"/>
    </location>
</feature>
<dbReference type="STRING" id="997296.PB1_07717"/>
<protein>
    <submittedName>
        <fullName evidence="3">Glucose dehydrogenase-B</fullName>
    </submittedName>
</protein>
<feature type="chain" id="PRO_5039197041" evidence="1">
    <location>
        <begin position="21"/>
        <end position="362"/>
    </location>
</feature>
<evidence type="ECO:0000313" key="4">
    <source>
        <dbReference type="Proteomes" id="UP000010523"/>
    </source>
</evidence>
<dbReference type="InterPro" id="IPR011042">
    <property type="entry name" value="6-blade_b-propeller_TolB-like"/>
</dbReference>
<accession>I3E160</accession>
<dbReference type="PROSITE" id="PS51257">
    <property type="entry name" value="PROKAR_LIPOPROTEIN"/>
    <property type="match status" value="1"/>
</dbReference>
<reference evidence="3 4" key="1">
    <citation type="journal article" date="2012" name="Appl. Environ. Microbiol.">
        <title>Genome Sequence of Thermotolerant Bacillus methanolicus: Features and Regulation Related to Methylotrophy and Production of L-Lysine and L-Glutamate from Methanol.</title>
        <authorList>
            <person name="Heggeset T.M."/>
            <person name="Krog A."/>
            <person name="Balzer S."/>
            <person name="Wentzel A."/>
            <person name="Ellingsen T.E."/>
            <person name="Brautaset T."/>
        </authorList>
    </citation>
    <scope>NUCLEOTIDE SEQUENCE [LARGE SCALE GENOMIC DNA]</scope>
    <source>
        <strain evidence="3 4">PB1</strain>
    </source>
</reference>
<dbReference type="EMBL" id="AFEU01000002">
    <property type="protein sequence ID" value="EIJ80231.1"/>
    <property type="molecule type" value="Genomic_DNA"/>
</dbReference>
<dbReference type="Gene3D" id="2.120.10.30">
    <property type="entry name" value="TolB, C-terminal domain"/>
    <property type="match status" value="1"/>
</dbReference>
<dbReference type="PANTHER" id="PTHR19328:SF13">
    <property type="entry name" value="HIPL1 PROTEIN"/>
    <property type="match status" value="1"/>
</dbReference>
<keyword evidence="4" id="KW-1185">Reference proteome</keyword>
<comment type="caution">
    <text evidence="3">The sequence shown here is derived from an EMBL/GenBank/DDBJ whole genome shotgun (WGS) entry which is preliminary data.</text>
</comment>
<dbReference type="PATRIC" id="fig|997296.3.peg.1639"/>
<dbReference type="PANTHER" id="PTHR19328">
    <property type="entry name" value="HEDGEHOG-INTERACTING PROTEIN"/>
    <property type="match status" value="1"/>
</dbReference>
<dbReference type="Proteomes" id="UP000010523">
    <property type="component" value="Unassembled WGS sequence"/>
</dbReference>
<evidence type="ECO:0000313" key="3">
    <source>
        <dbReference type="EMBL" id="EIJ80231.1"/>
    </source>
</evidence>